<evidence type="ECO:0000313" key="4">
    <source>
        <dbReference type="EMBL" id="KII65374.1"/>
    </source>
</evidence>
<dbReference type="Pfam" id="PF00180">
    <property type="entry name" value="Iso_dh"/>
    <property type="match status" value="1"/>
</dbReference>
<dbReference type="EMBL" id="JWZT01003878">
    <property type="protein sequence ID" value="KII65374.1"/>
    <property type="molecule type" value="Genomic_DNA"/>
</dbReference>
<keyword evidence="2" id="KW-0816">Tricarboxylic acid cycle</keyword>
<gene>
    <name evidence="4" type="ORF">RF11_03568</name>
</gene>
<dbReference type="AlphaFoldDB" id="A0A0C2IJ46"/>
<protein>
    <submittedName>
        <fullName evidence="4">Isocitrate dehydrogenase [NAD] subunit gamma, mitochondrial</fullName>
    </submittedName>
</protein>
<organism evidence="4 5">
    <name type="scientific">Thelohanellus kitauei</name>
    <name type="common">Myxosporean</name>
    <dbReference type="NCBI Taxonomy" id="669202"/>
    <lineage>
        <taxon>Eukaryota</taxon>
        <taxon>Metazoa</taxon>
        <taxon>Cnidaria</taxon>
        <taxon>Myxozoa</taxon>
        <taxon>Myxosporea</taxon>
        <taxon>Bivalvulida</taxon>
        <taxon>Platysporina</taxon>
        <taxon>Myxobolidae</taxon>
        <taxon>Thelohanellus</taxon>
    </lineage>
</organism>
<keyword evidence="5" id="KW-1185">Reference proteome</keyword>
<name>A0A0C2IJ46_THEKT</name>
<dbReference type="GO" id="GO:0005739">
    <property type="term" value="C:mitochondrion"/>
    <property type="evidence" value="ECO:0007669"/>
    <property type="project" value="TreeGrafter"/>
</dbReference>
<evidence type="ECO:0000259" key="3">
    <source>
        <dbReference type="SMART" id="SM01329"/>
    </source>
</evidence>
<feature type="domain" description="Isopropylmalate dehydrogenase-like" evidence="3">
    <location>
        <begin position="1"/>
        <end position="192"/>
    </location>
</feature>
<dbReference type="GO" id="GO:0006099">
    <property type="term" value="P:tricarboxylic acid cycle"/>
    <property type="evidence" value="ECO:0007669"/>
    <property type="project" value="UniProtKB-KW"/>
</dbReference>
<comment type="similarity">
    <text evidence="1">Belongs to the isocitrate and isopropylmalate dehydrogenases family.</text>
</comment>
<dbReference type="PANTHER" id="PTHR11835:SF42">
    <property type="entry name" value="ISOCITRATE DEHYDROGENASE [NAD] SUBUNIT BETA, MITOCHONDRIAL"/>
    <property type="match status" value="1"/>
</dbReference>
<sequence>MYKVMTVDKVRQIATFAFEYMRSHDRHKVACVHKANIMKMGDGLFLSTCRELAKGYPEMEFRDMIVDNTAMQLVMRPSQFDVMLLPNLYGNIMISIAAGLVGSPGLLVGSNVNESLAVFEPATRSVANQSRSPDHLDPISLILAYCHVLRRLNRLMESETIEACITHLIANKINLTPDLGGSATTDQFLESFIKEYVKLNDTSKA</sequence>
<dbReference type="OMA" id="NCHYHAN"/>
<dbReference type="OrthoDB" id="10261637at2759"/>
<dbReference type="GO" id="GO:0006102">
    <property type="term" value="P:isocitrate metabolic process"/>
    <property type="evidence" value="ECO:0007669"/>
    <property type="project" value="TreeGrafter"/>
</dbReference>
<dbReference type="Gene3D" id="3.40.718.10">
    <property type="entry name" value="Isopropylmalate Dehydrogenase"/>
    <property type="match status" value="1"/>
</dbReference>
<dbReference type="PANTHER" id="PTHR11835">
    <property type="entry name" value="DECARBOXYLATING DEHYDROGENASES-ISOCITRATE, ISOPROPYLMALATE, TARTRATE"/>
    <property type="match status" value="1"/>
</dbReference>
<reference evidence="4 5" key="1">
    <citation type="journal article" date="2014" name="Genome Biol. Evol.">
        <title>The genome of the myxosporean Thelohanellus kitauei shows adaptations to nutrient acquisition within its fish host.</title>
        <authorList>
            <person name="Yang Y."/>
            <person name="Xiong J."/>
            <person name="Zhou Z."/>
            <person name="Huo F."/>
            <person name="Miao W."/>
            <person name="Ran C."/>
            <person name="Liu Y."/>
            <person name="Zhang J."/>
            <person name="Feng J."/>
            <person name="Wang M."/>
            <person name="Wang M."/>
            <person name="Wang L."/>
            <person name="Yao B."/>
        </authorList>
    </citation>
    <scope>NUCLEOTIDE SEQUENCE [LARGE SCALE GENOMIC DNA]</scope>
    <source>
        <strain evidence="4">Wuqing</strain>
    </source>
</reference>
<dbReference type="SMART" id="SM01329">
    <property type="entry name" value="Iso_dh"/>
    <property type="match status" value="1"/>
</dbReference>
<comment type="caution">
    <text evidence="4">The sequence shown here is derived from an EMBL/GenBank/DDBJ whole genome shotgun (WGS) entry which is preliminary data.</text>
</comment>
<dbReference type="GO" id="GO:0004449">
    <property type="term" value="F:isocitrate dehydrogenase (NAD+) activity"/>
    <property type="evidence" value="ECO:0007669"/>
    <property type="project" value="TreeGrafter"/>
</dbReference>
<evidence type="ECO:0000256" key="2">
    <source>
        <dbReference type="ARBA" id="ARBA00022532"/>
    </source>
</evidence>
<proteinExistence type="inferred from homology"/>
<evidence type="ECO:0000313" key="5">
    <source>
        <dbReference type="Proteomes" id="UP000031668"/>
    </source>
</evidence>
<dbReference type="InterPro" id="IPR024084">
    <property type="entry name" value="IsoPropMal-DH-like_dom"/>
</dbReference>
<dbReference type="SUPFAM" id="SSF53659">
    <property type="entry name" value="Isocitrate/Isopropylmalate dehydrogenase-like"/>
    <property type="match status" value="1"/>
</dbReference>
<dbReference type="Proteomes" id="UP000031668">
    <property type="component" value="Unassembled WGS sequence"/>
</dbReference>
<accession>A0A0C2IJ46</accession>
<evidence type="ECO:0000256" key="1">
    <source>
        <dbReference type="ARBA" id="ARBA00007769"/>
    </source>
</evidence>